<evidence type="ECO:0008006" key="5">
    <source>
        <dbReference type="Google" id="ProtNLM"/>
    </source>
</evidence>
<dbReference type="AlphaFoldDB" id="A0A5C6QCU5"/>
<comment type="caution">
    <text evidence="2">The sequence shown here is derived from an EMBL/GenBank/DDBJ whole genome shotgun (WGS) entry which is preliminary data.</text>
</comment>
<evidence type="ECO:0000313" key="1">
    <source>
        <dbReference type="EMBL" id="TWX61183.1"/>
    </source>
</evidence>
<dbReference type="OrthoDB" id="5368544at2"/>
<evidence type="ECO:0000313" key="3">
    <source>
        <dbReference type="Proteomes" id="UP000321525"/>
    </source>
</evidence>
<sequence length="132" mass="14743">MVLAVFFGSPTIYAVDVITNITADTASITTTQLRRIYSMRQIKWANGVPITIFVLSSTHPTHQKFCKDTLRLFPYQLDRIWDKLTFSGMGISPTVVMSEKALIKAVQSTTGAIGYIENINEVSDVNLLKIDE</sequence>
<dbReference type="Proteomes" id="UP000321525">
    <property type="component" value="Unassembled WGS sequence"/>
</dbReference>
<evidence type="ECO:0000313" key="2">
    <source>
        <dbReference type="EMBL" id="TWX66467.1"/>
    </source>
</evidence>
<protein>
    <recommendedName>
        <fullName evidence="5">PBP domain-containing protein</fullName>
    </recommendedName>
</protein>
<keyword evidence="3" id="KW-1185">Reference proteome</keyword>
<evidence type="ECO:0000313" key="4">
    <source>
        <dbReference type="Proteomes" id="UP000321917"/>
    </source>
</evidence>
<dbReference type="RefSeq" id="WP_146798736.1">
    <property type="nucleotide sequence ID" value="NZ_VOLP01000007.1"/>
</dbReference>
<accession>A0A5C6QCU5</accession>
<dbReference type="Gene3D" id="3.40.190.10">
    <property type="entry name" value="Periplasmic binding protein-like II"/>
    <property type="match status" value="1"/>
</dbReference>
<proteinExistence type="predicted"/>
<dbReference type="Proteomes" id="UP000321917">
    <property type="component" value="Unassembled WGS sequence"/>
</dbReference>
<dbReference type="EMBL" id="VOLQ01000018">
    <property type="protein sequence ID" value="TWX66467.1"/>
    <property type="molecule type" value="Genomic_DNA"/>
</dbReference>
<dbReference type="EMBL" id="VOLR01000006">
    <property type="protein sequence ID" value="TWX61183.1"/>
    <property type="molecule type" value="Genomic_DNA"/>
</dbReference>
<reference evidence="2 4" key="1">
    <citation type="submission" date="2019-07" db="EMBL/GenBank/DDBJ databases">
        <title>Genomes of sea-ice associated Colwellia species.</title>
        <authorList>
            <person name="Bowman J.P."/>
        </authorList>
    </citation>
    <scope>NUCLEOTIDE SEQUENCE [LARGE SCALE GENOMIC DNA]</scope>
    <source>
        <strain evidence="1 3">ACAM 607</strain>
        <strain evidence="2 4">IC036</strain>
    </source>
</reference>
<name>A0A5C6QCU5_9GAMM</name>
<gene>
    <name evidence="1" type="ORF">ESZ26_05420</name>
    <name evidence="2" type="ORF">ESZ27_10595</name>
</gene>
<organism evidence="2 4">
    <name type="scientific">Colwellia hornerae</name>
    <dbReference type="NCBI Taxonomy" id="89402"/>
    <lineage>
        <taxon>Bacteria</taxon>
        <taxon>Pseudomonadati</taxon>
        <taxon>Pseudomonadota</taxon>
        <taxon>Gammaproteobacteria</taxon>
        <taxon>Alteromonadales</taxon>
        <taxon>Colwelliaceae</taxon>
        <taxon>Colwellia</taxon>
    </lineage>
</organism>
<dbReference type="SUPFAM" id="SSF53850">
    <property type="entry name" value="Periplasmic binding protein-like II"/>
    <property type="match status" value="1"/>
</dbReference>